<proteinExistence type="inferred from homology"/>
<dbReference type="InterPro" id="IPR029058">
    <property type="entry name" value="AB_hydrolase_fold"/>
</dbReference>
<evidence type="ECO:0000313" key="7">
    <source>
        <dbReference type="Proteomes" id="UP000728032"/>
    </source>
</evidence>
<feature type="domain" description="Carboxylesterase type B" evidence="5">
    <location>
        <begin position="332"/>
        <end position="573"/>
    </location>
</feature>
<feature type="domain" description="Carboxylesterase type B" evidence="5">
    <location>
        <begin position="32"/>
        <end position="326"/>
    </location>
</feature>
<dbReference type="Pfam" id="PF00135">
    <property type="entry name" value="COesterase"/>
    <property type="match status" value="3"/>
</dbReference>
<dbReference type="PROSITE" id="PS00941">
    <property type="entry name" value="CARBOXYLESTERASE_B_2"/>
    <property type="match status" value="1"/>
</dbReference>
<keyword evidence="7" id="KW-1185">Reference proteome</keyword>
<dbReference type="OrthoDB" id="19653at2759"/>
<dbReference type="InterPro" id="IPR002018">
    <property type="entry name" value="CarbesteraseB"/>
</dbReference>
<evidence type="ECO:0000256" key="3">
    <source>
        <dbReference type="ARBA" id="ARBA00023180"/>
    </source>
</evidence>
<protein>
    <recommendedName>
        <fullName evidence="5">Carboxylesterase type B domain-containing protein</fullName>
    </recommendedName>
</protein>
<sequence>MHLLAFLTPDLRLESTGLGGLQRECLLILQQIPQPMDAWKVEKDVTNNRVMCPQVYQRFYFDSIQPIREDEDCLYLNVFVPLSTRPVNGFPVMVYIHGGQFQFSGKDFYPPHYLLDNDIILVTINYRLGVLGPTGDDSSAGNFGIHDQIEALKWVSINIQGFGGNAQNITIFGHDSGAISASILLVSPKSWGLFHNTMIMSGSIFTPNAVKLPDVKMALDFGEVVNCNLKYSLIDQNVQNLSQKLVNCLRTKSVDELMVANRLPGLYPNDFQFNFGPVIDSNVSMPLIGDQPINIFRAGNYWKTPLVGGLTMAEGSLDYYTHYDRIKDWKIRPVNGFPVMVYIHGGQFQFSGKDFYPPHYLLDNDIILVTINYRLGVLGPTGDDSSAGNFGIHDQIEALKWVSINIQGFGGNAQNITIFGHDSGAISASILLVSPKSWGLFHNTMIMSGSIFTPNAVKLPDVKMALDFGEVVNCNLKYSLIDQNVQNLSQKLVNCLRTKSVDELMVANRLPGLYPNDFQFNFGPVIDSNVSMPLIGDQPINIFRAGNYWKTPLVGGLTMAEGSLDYYTHYDRIKDWDDISLIDALGDFMYSSAVTLLLDLHSKVSKQTYLYVLDHQGIKTFGTIQRNSSQIIHRNQYGVTHMDDIFYLFPTLYGENTTSSYDDTVIRNMCQFFAHFAKYGRFGQNNALINYQMFGNYWVPYSPQNPNYLKYSQSNTLMMYSNDKEWQFLLDINETNSAIHMNERTVRNLSPNVKILFSLWNNTFKSNSSVNCSVDNDDGCIKPKFVNQLKDFVDGSVDGITEYRVGKHSGHLLCNPSKVNPIARNCYNTEVGYARLMRTPNKKQNNTKTMTKKFFNSDSNSSNKPGISGGQRNASYFGSDFQMNKKWQKSKDIYSERRKTTADEEASLIYKEV</sequence>
<name>A0A7R9QMK0_9ACAR</name>
<organism evidence="6">
    <name type="scientific">Oppiella nova</name>
    <dbReference type="NCBI Taxonomy" id="334625"/>
    <lineage>
        <taxon>Eukaryota</taxon>
        <taxon>Metazoa</taxon>
        <taxon>Ecdysozoa</taxon>
        <taxon>Arthropoda</taxon>
        <taxon>Chelicerata</taxon>
        <taxon>Arachnida</taxon>
        <taxon>Acari</taxon>
        <taxon>Acariformes</taxon>
        <taxon>Sarcoptiformes</taxon>
        <taxon>Oribatida</taxon>
        <taxon>Brachypylina</taxon>
        <taxon>Oppioidea</taxon>
        <taxon>Oppiidae</taxon>
        <taxon>Oppiella</taxon>
    </lineage>
</organism>
<dbReference type="InterPro" id="IPR019819">
    <property type="entry name" value="Carboxylesterase_B_CS"/>
</dbReference>
<dbReference type="SUPFAM" id="SSF53474">
    <property type="entry name" value="alpha/beta-Hydrolases"/>
    <property type="match status" value="2"/>
</dbReference>
<evidence type="ECO:0000259" key="5">
    <source>
        <dbReference type="Pfam" id="PF00135"/>
    </source>
</evidence>
<dbReference type="EMBL" id="OC919220">
    <property type="protein sequence ID" value="CAD7650922.1"/>
    <property type="molecule type" value="Genomic_DNA"/>
</dbReference>
<evidence type="ECO:0000256" key="1">
    <source>
        <dbReference type="ARBA" id="ARBA00005964"/>
    </source>
</evidence>
<keyword evidence="2" id="KW-0732">Signal</keyword>
<keyword evidence="3" id="KW-0325">Glycoprotein</keyword>
<evidence type="ECO:0000256" key="2">
    <source>
        <dbReference type="ARBA" id="ARBA00022729"/>
    </source>
</evidence>
<feature type="region of interest" description="Disordered" evidence="4">
    <location>
        <begin position="852"/>
        <end position="913"/>
    </location>
</feature>
<dbReference type="Proteomes" id="UP000728032">
    <property type="component" value="Unassembled WGS sequence"/>
</dbReference>
<gene>
    <name evidence="6" type="ORF">ONB1V03_LOCUS8054</name>
</gene>
<comment type="similarity">
    <text evidence="1">Belongs to the type-B carboxylesterase/lipase family.</text>
</comment>
<dbReference type="InterPro" id="IPR051093">
    <property type="entry name" value="Neuroligin/BSAL"/>
</dbReference>
<feature type="compositionally biased region" description="Basic and acidic residues" evidence="4">
    <location>
        <begin position="889"/>
        <end position="902"/>
    </location>
</feature>
<dbReference type="EMBL" id="CAJPVJ010004395">
    <property type="protein sequence ID" value="CAG2168566.1"/>
    <property type="molecule type" value="Genomic_DNA"/>
</dbReference>
<dbReference type="AlphaFoldDB" id="A0A7R9QMK0"/>
<dbReference type="Gene3D" id="3.40.50.1820">
    <property type="entry name" value="alpha/beta hydrolase"/>
    <property type="match status" value="2"/>
</dbReference>
<reference evidence="6" key="1">
    <citation type="submission" date="2020-11" db="EMBL/GenBank/DDBJ databases">
        <authorList>
            <person name="Tran Van P."/>
        </authorList>
    </citation>
    <scope>NUCLEOTIDE SEQUENCE</scope>
</reference>
<feature type="domain" description="Carboxylesterase type B" evidence="5">
    <location>
        <begin position="581"/>
        <end position="721"/>
    </location>
</feature>
<dbReference type="PANTHER" id="PTHR43903">
    <property type="entry name" value="NEUROLIGIN"/>
    <property type="match status" value="1"/>
</dbReference>
<feature type="compositionally biased region" description="Low complexity" evidence="4">
    <location>
        <begin position="852"/>
        <end position="864"/>
    </location>
</feature>
<accession>A0A7R9QMK0</accession>
<evidence type="ECO:0000256" key="4">
    <source>
        <dbReference type="SAM" id="MobiDB-lite"/>
    </source>
</evidence>
<evidence type="ECO:0000313" key="6">
    <source>
        <dbReference type="EMBL" id="CAD7650922.1"/>
    </source>
</evidence>